<gene>
    <name evidence="2" type="ORF">JOF55_002420</name>
</gene>
<evidence type="ECO:0000313" key="3">
    <source>
        <dbReference type="Proteomes" id="UP001180845"/>
    </source>
</evidence>
<organism evidence="2 3">
    <name type="scientific">Haloactinomyces albus</name>
    <dbReference type="NCBI Taxonomy" id="1352928"/>
    <lineage>
        <taxon>Bacteria</taxon>
        <taxon>Bacillati</taxon>
        <taxon>Actinomycetota</taxon>
        <taxon>Actinomycetes</taxon>
        <taxon>Actinopolysporales</taxon>
        <taxon>Actinopolysporaceae</taxon>
        <taxon>Haloactinomyces</taxon>
    </lineage>
</organism>
<keyword evidence="3" id="KW-1185">Reference proteome</keyword>
<dbReference type="RefSeq" id="WP_310273608.1">
    <property type="nucleotide sequence ID" value="NZ_JAVDXW010000001.1"/>
</dbReference>
<keyword evidence="1" id="KW-0472">Membrane</keyword>
<keyword evidence="1" id="KW-1133">Transmembrane helix</keyword>
<accession>A0AAE3ZET5</accession>
<evidence type="ECO:0000313" key="2">
    <source>
        <dbReference type="EMBL" id="MDR7302239.1"/>
    </source>
</evidence>
<dbReference type="EMBL" id="JAVDXW010000001">
    <property type="protein sequence ID" value="MDR7302239.1"/>
    <property type="molecule type" value="Genomic_DNA"/>
</dbReference>
<comment type="caution">
    <text evidence="2">The sequence shown here is derived from an EMBL/GenBank/DDBJ whole genome shotgun (WGS) entry which is preliminary data.</text>
</comment>
<keyword evidence="1" id="KW-0812">Transmembrane</keyword>
<reference evidence="2" key="1">
    <citation type="submission" date="2023-07" db="EMBL/GenBank/DDBJ databases">
        <title>Sequencing the genomes of 1000 actinobacteria strains.</title>
        <authorList>
            <person name="Klenk H.-P."/>
        </authorList>
    </citation>
    <scope>NUCLEOTIDE SEQUENCE</scope>
    <source>
        <strain evidence="2">DSM 45977</strain>
    </source>
</reference>
<dbReference type="AlphaFoldDB" id="A0AAE3ZET5"/>
<protein>
    <submittedName>
        <fullName evidence="2">Uncharacterized protein</fullName>
    </submittedName>
</protein>
<evidence type="ECO:0000256" key="1">
    <source>
        <dbReference type="SAM" id="Phobius"/>
    </source>
</evidence>
<proteinExistence type="predicted"/>
<dbReference type="Proteomes" id="UP001180845">
    <property type="component" value="Unassembled WGS sequence"/>
</dbReference>
<feature type="transmembrane region" description="Helical" evidence="1">
    <location>
        <begin position="37"/>
        <end position="56"/>
    </location>
</feature>
<feature type="transmembrane region" description="Helical" evidence="1">
    <location>
        <begin position="62"/>
        <end position="79"/>
    </location>
</feature>
<name>A0AAE3ZET5_9ACTN</name>
<sequence>MSQDGLVGKWLRDWTRFGVFAFSTRARSWAEGYPARLATLQAATFGMLVLVLQLVLVQKPAAAVLSTVLTSAFMWPYMWSQSRDR</sequence>